<gene>
    <name evidence="4" type="ORF">Y900_014365</name>
</gene>
<evidence type="ECO:0000256" key="2">
    <source>
        <dbReference type="ARBA" id="ARBA00023136"/>
    </source>
</evidence>
<feature type="transmembrane region" description="Helical" evidence="3">
    <location>
        <begin position="25"/>
        <end position="50"/>
    </location>
</feature>
<dbReference type="EMBL" id="JALN02000001">
    <property type="protein sequence ID" value="KDF00091.1"/>
    <property type="molecule type" value="Genomic_DNA"/>
</dbReference>
<dbReference type="Proteomes" id="UP000022835">
    <property type="component" value="Unassembled WGS sequence"/>
</dbReference>
<protein>
    <submittedName>
        <fullName evidence="4">Mammalian cell entry protein</fullName>
    </submittedName>
</protein>
<dbReference type="RefSeq" id="WP_036346728.1">
    <property type="nucleotide sequence ID" value="NZ_JALN02000001.1"/>
</dbReference>
<dbReference type="OrthoDB" id="4620550at2"/>
<keyword evidence="3" id="KW-1133">Transmembrane helix</keyword>
<keyword evidence="5" id="KW-1185">Reference proteome</keyword>
<dbReference type="PANTHER" id="PTHR37042:SF4">
    <property type="entry name" value="OUTER MEMBRANE PROTEIN RV1973"/>
    <property type="match status" value="1"/>
</dbReference>
<comment type="caution">
    <text evidence="4">The sequence shown here is derived from an EMBL/GenBank/DDBJ whole genome shotgun (WGS) entry which is preliminary data.</text>
</comment>
<dbReference type="GO" id="GO:0016020">
    <property type="term" value="C:membrane"/>
    <property type="evidence" value="ECO:0007669"/>
    <property type="project" value="UniProtKB-SubCell"/>
</dbReference>
<comment type="subcellular location">
    <subcellularLocation>
        <location evidence="1">Membrane</location>
    </subcellularLocation>
</comment>
<accession>A0A064CIC2</accession>
<dbReference type="eggNOG" id="ENOG5031B2M">
    <property type="taxonomic scope" value="Bacteria"/>
</dbReference>
<organism evidence="4 5">
    <name type="scientific">Mycolicibacterium aromaticivorans JS19b1 = JCM 16368</name>
    <dbReference type="NCBI Taxonomy" id="1440774"/>
    <lineage>
        <taxon>Bacteria</taxon>
        <taxon>Bacillati</taxon>
        <taxon>Actinomycetota</taxon>
        <taxon>Actinomycetes</taxon>
        <taxon>Mycobacteriales</taxon>
        <taxon>Mycobacteriaceae</taxon>
        <taxon>Mycolicibacterium</taxon>
    </lineage>
</organism>
<name>A0A064CIC2_9MYCO</name>
<proteinExistence type="predicted"/>
<evidence type="ECO:0000313" key="5">
    <source>
        <dbReference type="Proteomes" id="UP000022835"/>
    </source>
</evidence>
<reference evidence="4" key="1">
    <citation type="submission" date="2014-05" db="EMBL/GenBank/DDBJ databases">
        <title>Genome sequence of Mycobacterium aromaticivorans strain JS19b1T (= DSM 45407T).</title>
        <authorList>
            <person name="Kwak Y."/>
            <person name="Park G.-S."/>
            <person name="Li Q.X."/>
            <person name="Lee S.-E."/>
            <person name="Shin J.-H."/>
        </authorList>
    </citation>
    <scope>NUCLEOTIDE SEQUENCE [LARGE SCALE GENOMIC DNA]</scope>
    <source>
        <strain evidence="4">JS19b1</strain>
    </source>
</reference>
<dbReference type="AlphaFoldDB" id="A0A064CIC2"/>
<evidence type="ECO:0000256" key="3">
    <source>
        <dbReference type="SAM" id="Phobius"/>
    </source>
</evidence>
<keyword evidence="3" id="KW-0812">Transmembrane</keyword>
<evidence type="ECO:0000256" key="1">
    <source>
        <dbReference type="ARBA" id="ARBA00004370"/>
    </source>
</evidence>
<dbReference type="PANTHER" id="PTHR37042">
    <property type="entry name" value="OUTER MEMBRANE PROTEIN RV1973"/>
    <property type="match status" value="1"/>
</dbReference>
<evidence type="ECO:0000313" key="4">
    <source>
        <dbReference type="EMBL" id="KDF00091.1"/>
    </source>
</evidence>
<sequence>MSPRRKLDADHRDLFRLPDPQPRRWVLPLVAGLAAVLIIAAITASTLLLVKRETQRHDAVRDVAVLSFVRGFVTHYTSIDPFHANDYADKVLAQGTGQFAKLYQDKMNEVVIQVARAEPTTGTVQDLGIERWNRDGSADVVVAATTKTRMPDGKTLESGSRWVVTATQEGGAGGPWKISNLLQVI</sequence>
<keyword evidence="2 3" id="KW-0472">Membrane</keyword>
<dbReference type="STRING" id="1440774.Y900_014365"/>